<dbReference type="Proteomes" id="UP000322899">
    <property type="component" value="Unassembled WGS sequence"/>
</dbReference>
<organism evidence="2 5">
    <name type="scientific">Cafeteria roenbergensis</name>
    <name type="common">Marine flagellate</name>
    <dbReference type="NCBI Taxonomy" id="33653"/>
    <lineage>
        <taxon>Eukaryota</taxon>
        <taxon>Sar</taxon>
        <taxon>Stramenopiles</taxon>
        <taxon>Bigyra</taxon>
        <taxon>Opalozoa</taxon>
        <taxon>Bicosoecida</taxon>
        <taxon>Cafeteriaceae</taxon>
        <taxon>Cafeteria</taxon>
    </lineage>
</organism>
<reference evidence="4 5" key="1">
    <citation type="submission" date="2019-07" db="EMBL/GenBank/DDBJ databases">
        <title>Genomes of Cafeteria roenbergensis.</title>
        <authorList>
            <person name="Fischer M.G."/>
            <person name="Hackl T."/>
            <person name="Roman M."/>
        </authorList>
    </citation>
    <scope>NUCLEOTIDE SEQUENCE [LARGE SCALE GENOMIC DNA]</scope>
    <source>
        <strain evidence="3 4">E4-10P</strain>
        <strain evidence="2 5">RCC970-E3</strain>
    </source>
</reference>
<name>A0A5A8DGN0_CAFRO</name>
<evidence type="ECO:0000256" key="1">
    <source>
        <dbReference type="SAM" id="SignalP"/>
    </source>
</evidence>
<dbReference type="Proteomes" id="UP000324907">
    <property type="component" value="Unassembled WGS sequence"/>
</dbReference>
<dbReference type="OrthoDB" id="40922at2759"/>
<feature type="chain" id="PRO_5036365942" evidence="1">
    <location>
        <begin position="21"/>
        <end position="395"/>
    </location>
</feature>
<evidence type="ECO:0000313" key="3">
    <source>
        <dbReference type="EMBL" id="KAA0173872.1"/>
    </source>
</evidence>
<feature type="signal peptide" evidence="1">
    <location>
        <begin position="1"/>
        <end position="20"/>
    </location>
</feature>
<evidence type="ECO:0000313" key="2">
    <source>
        <dbReference type="EMBL" id="KAA0164492.1"/>
    </source>
</evidence>
<evidence type="ECO:0000313" key="5">
    <source>
        <dbReference type="Proteomes" id="UP000324907"/>
    </source>
</evidence>
<dbReference type="EMBL" id="VLTO01000028">
    <property type="protein sequence ID" value="KAA0173872.1"/>
    <property type="molecule type" value="Genomic_DNA"/>
</dbReference>
<accession>A0A5A8DGN0</accession>
<sequence length="395" mass="41002">MAKLVLAALTLAMAAAPAWASICSVLNSHLPSHCHCSDTSRIGASVKCGVDFLHLDNIGVQADFAPCAMPAHMSLAVTDSKFHVHHTIAGLTFGKEGNYPIPGLSLHIPKLGNAGVQVAFQLQGSAKAAQVKVGLDACGSIAGHKVCGSKVISKLPLWLISGKFSFGHICSAYEADMLAMAEAAASAPMPFAPVITDMSPSSLDGFAPLVAEGLDADTSRIGASVKCEVDFLHLDNIGVQADFEPCAMPAHMSLAVTDSKFHIHHTIGGLTFGKEGSYPIPGLSLHIPKLGNAGVQVAFELEGSAREAEIKVGLDACGSIDGHKICGSKVIHELPLWLISGKFSFGHICSAYEADMLAMAEAAASAPMPFAPVITDMSPSSLDGFAPLVVEGLEE</sequence>
<protein>
    <submittedName>
        <fullName evidence="2">Uncharacterized protein</fullName>
    </submittedName>
</protein>
<dbReference type="AlphaFoldDB" id="A0A5A8DGN0"/>
<proteinExistence type="predicted"/>
<evidence type="ECO:0000313" key="4">
    <source>
        <dbReference type="Proteomes" id="UP000322899"/>
    </source>
</evidence>
<comment type="caution">
    <text evidence="2">The sequence shown here is derived from an EMBL/GenBank/DDBJ whole genome shotgun (WGS) entry which is preliminary data.</text>
</comment>
<dbReference type="EMBL" id="VLTL01000056">
    <property type="protein sequence ID" value="KAA0164492.1"/>
    <property type="molecule type" value="Genomic_DNA"/>
</dbReference>
<gene>
    <name evidence="3" type="ORF">FNF27_04629</name>
    <name evidence="2" type="ORF">FNF28_03833</name>
</gene>
<keyword evidence="1" id="KW-0732">Signal</keyword>